<comment type="caution">
    <text evidence="1">The sequence shown here is derived from an EMBL/GenBank/DDBJ whole genome shotgun (WGS) entry which is preliminary data.</text>
</comment>
<proteinExistence type="predicted"/>
<accession>A0A927FE09</accession>
<gene>
    <name evidence="1" type="ORF">IEN85_24120</name>
</gene>
<sequence>MPRSKYPPLRYAYASILSLLALLGTTATPVERNLRGIPYYNVFIARDFDSGASPVFVTTASGGTVSYGDRNWISLYDGTTWHKV</sequence>
<reference evidence="1" key="1">
    <citation type="submission" date="2020-09" db="EMBL/GenBank/DDBJ databases">
        <title>Pelagicoccus enzymogenes sp. nov. with an EPS production, isolated from marine sediment.</title>
        <authorList>
            <person name="Feng X."/>
        </authorList>
    </citation>
    <scope>NUCLEOTIDE SEQUENCE</scope>
    <source>
        <strain evidence="1">NFK12</strain>
    </source>
</reference>
<organism evidence="1 2">
    <name type="scientific">Pelagicoccus enzymogenes</name>
    <dbReference type="NCBI Taxonomy" id="2773457"/>
    <lineage>
        <taxon>Bacteria</taxon>
        <taxon>Pseudomonadati</taxon>
        <taxon>Verrucomicrobiota</taxon>
        <taxon>Opitutia</taxon>
        <taxon>Puniceicoccales</taxon>
        <taxon>Pelagicoccaceae</taxon>
        <taxon>Pelagicoccus</taxon>
    </lineage>
</organism>
<name>A0A927FE09_9BACT</name>
<dbReference type="EMBL" id="JACYFG010000061">
    <property type="protein sequence ID" value="MBD5782605.1"/>
    <property type="molecule type" value="Genomic_DNA"/>
</dbReference>
<protein>
    <submittedName>
        <fullName evidence="1">Uncharacterized protein</fullName>
    </submittedName>
</protein>
<keyword evidence="2" id="KW-1185">Reference proteome</keyword>
<evidence type="ECO:0000313" key="1">
    <source>
        <dbReference type="EMBL" id="MBD5782605.1"/>
    </source>
</evidence>
<dbReference type="Proteomes" id="UP000622317">
    <property type="component" value="Unassembled WGS sequence"/>
</dbReference>
<evidence type="ECO:0000313" key="2">
    <source>
        <dbReference type="Proteomes" id="UP000622317"/>
    </source>
</evidence>
<dbReference type="RefSeq" id="WP_191619676.1">
    <property type="nucleotide sequence ID" value="NZ_JACYFG010000061.1"/>
</dbReference>
<dbReference type="AlphaFoldDB" id="A0A927FE09"/>